<keyword evidence="1" id="KW-0645">Protease</keyword>
<dbReference type="InterPro" id="IPR001563">
    <property type="entry name" value="Peptidase_S10"/>
</dbReference>
<evidence type="ECO:0000313" key="1">
    <source>
        <dbReference type="EMBL" id="MBP2329240.1"/>
    </source>
</evidence>
<name>A0ABS4TZA0_9PSEU</name>
<dbReference type="InterPro" id="IPR029058">
    <property type="entry name" value="AB_hydrolase_fold"/>
</dbReference>
<accession>A0ABS4TZA0</accession>
<dbReference type="Proteomes" id="UP001519332">
    <property type="component" value="Unassembled WGS sequence"/>
</dbReference>
<keyword evidence="1" id="KW-0378">Hydrolase</keyword>
<sequence>MHEPVTTFHQGVFNGLRVDYNAVLRETVVPDGNGVPSVRLACTEYVAVEGDQRPVMFVCNGGPIVAATPLHMAALGPRRIAYPDDIHADPSGFRTVDNEYCPLDVADIVFFDPAGTGYSRVLDGVDPGKYHGVEADAQQMTAWIETWLREHDRLGSPVYLVGESYGTIRVAVVARMLANLPNPVAVQGVVLISQAANIIETSSRPANILSYVVSLPTLAAIAWYHGKIDTTGRSLDDVVAEASGFAATEYLAALYQGTRLPAAQREPIAHRLTSLTGIPASRWLERNLRMPKHAFRVELLAEEGLVLYMYDGRYAGPPAPPPPDEDGKSFAATVMGPQPTGVGAIENAIGPAMAAHLRDFLKVGWPEDYRDADPAAANSWIWGQATSPFGDWPYMAELSTAMAKLPEMRLLICTGAFDLSTTMGAAEHAVNQSTWPVDRVRTETYAGGHMMYSIEASLRQLTDDLREFIRPRP</sequence>
<keyword evidence="1" id="KW-0121">Carboxypeptidase</keyword>
<dbReference type="Gene3D" id="3.40.50.1820">
    <property type="entry name" value="alpha/beta hydrolase"/>
    <property type="match status" value="1"/>
</dbReference>
<protein>
    <submittedName>
        <fullName evidence="1">Carboxypeptidase C (Cathepsin A)</fullName>
    </submittedName>
</protein>
<proteinExistence type="predicted"/>
<reference evidence="1 2" key="1">
    <citation type="submission" date="2021-03" db="EMBL/GenBank/DDBJ databases">
        <title>Sequencing the genomes of 1000 actinobacteria strains.</title>
        <authorList>
            <person name="Klenk H.-P."/>
        </authorList>
    </citation>
    <scope>NUCLEOTIDE SEQUENCE [LARGE SCALE GENOMIC DNA]</scope>
    <source>
        <strain evidence="1 2">DSM 46670</strain>
    </source>
</reference>
<comment type="caution">
    <text evidence="1">The sequence shown here is derived from an EMBL/GenBank/DDBJ whole genome shotgun (WGS) entry which is preliminary data.</text>
</comment>
<dbReference type="SUPFAM" id="SSF53474">
    <property type="entry name" value="alpha/beta-Hydrolases"/>
    <property type="match status" value="1"/>
</dbReference>
<dbReference type="GO" id="GO:0004180">
    <property type="term" value="F:carboxypeptidase activity"/>
    <property type="evidence" value="ECO:0007669"/>
    <property type="project" value="UniProtKB-KW"/>
</dbReference>
<keyword evidence="2" id="KW-1185">Reference proteome</keyword>
<dbReference type="RefSeq" id="WP_209646077.1">
    <property type="nucleotide sequence ID" value="NZ_JAGINW010000001.1"/>
</dbReference>
<organism evidence="1 2">
    <name type="scientific">Kibdelosporangium banguiense</name>
    <dbReference type="NCBI Taxonomy" id="1365924"/>
    <lineage>
        <taxon>Bacteria</taxon>
        <taxon>Bacillati</taxon>
        <taxon>Actinomycetota</taxon>
        <taxon>Actinomycetes</taxon>
        <taxon>Pseudonocardiales</taxon>
        <taxon>Pseudonocardiaceae</taxon>
        <taxon>Kibdelosporangium</taxon>
    </lineage>
</organism>
<dbReference type="Pfam" id="PF00450">
    <property type="entry name" value="Peptidase_S10"/>
    <property type="match status" value="1"/>
</dbReference>
<gene>
    <name evidence="1" type="ORF">JOF56_009625</name>
</gene>
<evidence type="ECO:0000313" key="2">
    <source>
        <dbReference type="Proteomes" id="UP001519332"/>
    </source>
</evidence>
<dbReference type="EMBL" id="JAGINW010000001">
    <property type="protein sequence ID" value="MBP2329240.1"/>
    <property type="molecule type" value="Genomic_DNA"/>
</dbReference>